<dbReference type="InterPro" id="IPR036388">
    <property type="entry name" value="WH-like_DNA-bd_sf"/>
</dbReference>
<dbReference type="GO" id="GO:0003677">
    <property type="term" value="F:DNA binding"/>
    <property type="evidence" value="ECO:0007669"/>
    <property type="project" value="UniProtKB-KW"/>
</dbReference>
<dbReference type="SMART" id="SM00420">
    <property type="entry name" value="HTH_DEOR"/>
    <property type="match status" value="1"/>
</dbReference>
<organism evidence="5 6">
    <name type="scientific">Lachnospira pectinoschiza</name>
    <dbReference type="NCBI Taxonomy" id="28052"/>
    <lineage>
        <taxon>Bacteria</taxon>
        <taxon>Bacillati</taxon>
        <taxon>Bacillota</taxon>
        <taxon>Clostridia</taxon>
        <taxon>Lachnospirales</taxon>
        <taxon>Lachnospiraceae</taxon>
        <taxon>Lachnospira</taxon>
    </lineage>
</organism>
<evidence type="ECO:0000256" key="2">
    <source>
        <dbReference type="ARBA" id="ARBA00023125"/>
    </source>
</evidence>
<evidence type="ECO:0000313" key="5">
    <source>
        <dbReference type="EMBL" id="SDN25267.1"/>
    </source>
</evidence>
<dbReference type="Pfam" id="PF00455">
    <property type="entry name" value="DeoRC"/>
    <property type="match status" value="1"/>
</dbReference>
<evidence type="ECO:0000259" key="4">
    <source>
        <dbReference type="PROSITE" id="PS51000"/>
    </source>
</evidence>
<dbReference type="InterPro" id="IPR018356">
    <property type="entry name" value="Tscrpt_reg_HTH_DeoR_CS"/>
</dbReference>
<dbReference type="Pfam" id="PF08220">
    <property type="entry name" value="HTH_DeoR"/>
    <property type="match status" value="1"/>
</dbReference>
<dbReference type="GO" id="GO:0003700">
    <property type="term" value="F:DNA-binding transcription factor activity"/>
    <property type="evidence" value="ECO:0007669"/>
    <property type="project" value="InterPro"/>
</dbReference>
<dbReference type="Gene3D" id="3.40.50.1360">
    <property type="match status" value="1"/>
</dbReference>
<dbReference type="SUPFAM" id="SSF100950">
    <property type="entry name" value="NagB/RpiA/CoA transferase-like"/>
    <property type="match status" value="1"/>
</dbReference>
<dbReference type="InterPro" id="IPR050313">
    <property type="entry name" value="Carb_Metab_HTH_regulators"/>
</dbReference>
<dbReference type="InterPro" id="IPR001034">
    <property type="entry name" value="DeoR_HTH"/>
</dbReference>
<accession>A0A1G9ZVZ6</accession>
<dbReference type="PANTHER" id="PTHR30363">
    <property type="entry name" value="HTH-TYPE TRANSCRIPTIONAL REGULATOR SRLR-RELATED"/>
    <property type="match status" value="1"/>
</dbReference>
<dbReference type="PROSITE" id="PS00894">
    <property type="entry name" value="HTH_DEOR_1"/>
    <property type="match status" value="1"/>
</dbReference>
<dbReference type="RefSeq" id="WP_027431269.1">
    <property type="nucleotide sequence ID" value="NZ_FNHZ01000009.1"/>
</dbReference>
<dbReference type="OrthoDB" id="9797223at2"/>
<dbReference type="Gene3D" id="1.10.10.10">
    <property type="entry name" value="Winged helix-like DNA-binding domain superfamily/Winged helix DNA-binding domain"/>
    <property type="match status" value="1"/>
</dbReference>
<dbReference type="PANTHER" id="PTHR30363:SF56">
    <property type="entry name" value="TRANSCRIPTIONAL REGULATOR, DEOR FAMILY"/>
    <property type="match status" value="1"/>
</dbReference>
<keyword evidence="3" id="KW-0804">Transcription</keyword>
<dbReference type="PRINTS" id="PR00037">
    <property type="entry name" value="HTHLACR"/>
</dbReference>
<dbReference type="EMBL" id="FNHZ01000009">
    <property type="protein sequence ID" value="SDN25267.1"/>
    <property type="molecule type" value="Genomic_DNA"/>
</dbReference>
<dbReference type="InterPro" id="IPR037171">
    <property type="entry name" value="NagB/RpiA_transferase-like"/>
</dbReference>
<evidence type="ECO:0000313" key="6">
    <source>
        <dbReference type="Proteomes" id="UP000187651"/>
    </source>
</evidence>
<evidence type="ECO:0000256" key="1">
    <source>
        <dbReference type="ARBA" id="ARBA00023015"/>
    </source>
</evidence>
<proteinExistence type="predicted"/>
<keyword evidence="6" id="KW-1185">Reference proteome</keyword>
<gene>
    <name evidence="5" type="ORF">SAMN05216544_2269</name>
</gene>
<dbReference type="InterPro" id="IPR036390">
    <property type="entry name" value="WH_DNA-bd_sf"/>
</dbReference>
<dbReference type="Proteomes" id="UP000187651">
    <property type="component" value="Unassembled WGS sequence"/>
</dbReference>
<protein>
    <submittedName>
        <fullName evidence="5">Transcriptional regulator, DeoR family</fullName>
    </submittedName>
</protein>
<dbReference type="SMART" id="SM01134">
    <property type="entry name" value="DeoRC"/>
    <property type="match status" value="1"/>
</dbReference>
<keyword evidence="2" id="KW-0238">DNA-binding</keyword>
<keyword evidence="1" id="KW-0805">Transcription regulation</keyword>
<feature type="domain" description="HTH deoR-type" evidence="4">
    <location>
        <begin position="3"/>
        <end position="58"/>
    </location>
</feature>
<dbReference type="InterPro" id="IPR014036">
    <property type="entry name" value="DeoR-like_C"/>
</dbReference>
<dbReference type="PROSITE" id="PS51000">
    <property type="entry name" value="HTH_DEOR_2"/>
    <property type="match status" value="1"/>
</dbReference>
<evidence type="ECO:0000256" key="3">
    <source>
        <dbReference type="ARBA" id="ARBA00023163"/>
    </source>
</evidence>
<reference evidence="6" key="1">
    <citation type="submission" date="2016-10" db="EMBL/GenBank/DDBJ databases">
        <authorList>
            <person name="Varghese N."/>
            <person name="Submissions S."/>
        </authorList>
    </citation>
    <scope>NUCLEOTIDE SEQUENCE [LARGE SCALE GENOMIC DNA]</scope>
    <source>
        <strain evidence="6">M83</strain>
    </source>
</reference>
<dbReference type="SUPFAM" id="SSF46785">
    <property type="entry name" value="Winged helix' DNA-binding domain"/>
    <property type="match status" value="1"/>
</dbReference>
<dbReference type="AlphaFoldDB" id="A0A1G9ZVZ6"/>
<sequence>MLTKERHDIIVKTVNDKNTVTVAQLVELLGVSEATVRRDLNALDKKGLLIKVFGGATAIQEPTRVKEFNVPERAKINIEEKDIIAKYAASLIHDEDLVFIDSGTTTLKLIDYLKGSKATFVTNGIVHAAKLASKGYKVYIVGGRIRPETEAIVGPECIDSIYKYNFTKAFLGANGITKEAGFTTPDVDEALIKTKAIERSYTSYVLVDHTKFGLLSTISFSNLNGTSIVTDYIPETFKYFKNLTVIKELKKN</sequence>
<name>A0A1G9ZVZ6_9FIRM</name>